<accession>A0ABT6MH23</accession>
<name>A0ABT6MH23_9NOCA</name>
<keyword evidence="6" id="KW-1185">Reference proteome</keyword>
<dbReference type="RefSeq" id="WP_280762886.1">
    <property type="nucleotide sequence ID" value="NZ_JARXVC010000015.1"/>
</dbReference>
<evidence type="ECO:0000313" key="6">
    <source>
        <dbReference type="Proteomes" id="UP001160334"/>
    </source>
</evidence>
<proteinExistence type="inferred from homology"/>
<dbReference type="InterPro" id="IPR012914">
    <property type="entry name" value="PucR_dom"/>
</dbReference>
<dbReference type="Pfam" id="PF13556">
    <property type="entry name" value="HTH_30"/>
    <property type="match status" value="1"/>
</dbReference>
<evidence type="ECO:0000259" key="4">
    <source>
        <dbReference type="Pfam" id="PF17853"/>
    </source>
</evidence>
<evidence type="ECO:0000259" key="2">
    <source>
        <dbReference type="Pfam" id="PF07905"/>
    </source>
</evidence>
<feature type="domain" description="CdaR GGDEF-like" evidence="4">
    <location>
        <begin position="280"/>
        <end position="412"/>
    </location>
</feature>
<evidence type="ECO:0000259" key="3">
    <source>
        <dbReference type="Pfam" id="PF13556"/>
    </source>
</evidence>
<feature type="domain" description="Purine catabolism PurC-like" evidence="2">
    <location>
        <begin position="7"/>
        <end position="124"/>
    </location>
</feature>
<evidence type="ECO:0000256" key="1">
    <source>
        <dbReference type="ARBA" id="ARBA00006754"/>
    </source>
</evidence>
<reference evidence="5 6" key="1">
    <citation type="submission" date="2023-04" db="EMBL/GenBank/DDBJ databases">
        <title>Forest soil microbial communities from Buena Vista Peninsula, Colon Province, Panama.</title>
        <authorList>
            <person name="Bouskill N."/>
        </authorList>
    </citation>
    <scope>NUCLEOTIDE SEQUENCE [LARGE SCALE GENOMIC DNA]</scope>
    <source>
        <strain evidence="5 6">CFH S0262</strain>
    </source>
</reference>
<dbReference type="PANTHER" id="PTHR33744">
    <property type="entry name" value="CARBOHYDRATE DIACID REGULATOR"/>
    <property type="match status" value="1"/>
</dbReference>
<dbReference type="InterPro" id="IPR051448">
    <property type="entry name" value="CdaR-like_regulators"/>
</dbReference>
<comment type="similarity">
    <text evidence="1">Belongs to the CdaR family.</text>
</comment>
<feature type="domain" description="PucR C-terminal helix-turn-helix" evidence="3">
    <location>
        <begin position="470"/>
        <end position="528"/>
    </location>
</feature>
<evidence type="ECO:0000313" key="5">
    <source>
        <dbReference type="EMBL" id="MDH6283618.1"/>
    </source>
</evidence>
<dbReference type="InterPro" id="IPR025736">
    <property type="entry name" value="PucR_C-HTH_dom"/>
</dbReference>
<dbReference type="Gene3D" id="1.10.10.2840">
    <property type="entry name" value="PucR C-terminal helix-turn-helix domain"/>
    <property type="match status" value="1"/>
</dbReference>
<gene>
    <name evidence="5" type="ORF">M2280_004869</name>
</gene>
<dbReference type="InterPro" id="IPR042070">
    <property type="entry name" value="PucR_C-HTH_sf"/>
</dbReference>
<dbReference type="Pfam" id="PF07905">
    <property type="entry name" value="PucR"/>
    <property type="match status" value="1"/>
</dbReference>
<dbReference type="EMBL" id="JARXVC010000015">
    <property type="protein sequence ID" value="MDH6283618.1"/>
    <property type="molecule type" value="Genomic_DNA"/>
</dbReference>
<sequence>MQPTVREILALPVLQHGEPEVIGGGTLDRRVRWVHVSDLRDLSNLLQGGELVLTTGRALTDDPVGYLEGLAAAGATGLVVELGLHVDAIPPEAAEAADRLGLPVVALHREVRFVEVTEEVHRSIVADQYAEVAFARNTHEAFIDLSMKRASLGEIVEAAAAILGAPIVLEDLARQVLAFAAQGVETAELLSDWERRSRLTPITRETGIGGPESWITTPVGAHRQEWGRLVVPRPTGNDTRTRMTIERAAQALALGRMVEREGTALQQQAQSGLIDELRRGRIQDEAEATARAHALGLRPALTYLPLTVRVTETPSADQVFTQRRRVRMLDAIRHAVRTSRSTALTTNPRAGWFDLLISQPPSGSGPDALQSLCAEIHAALGRIDGVVRCTVGVGPDSTRLLDAARGLTESAHIADVAQSLPRDGKLCHRSADIRLRGLIALIRTDQRVQAFAEAELRGLLEYRARHGDDLLDVLRAYLELGGNKAELAKRLRISRPTLYAKLATVERLLGVDLDDAESRTSLHTAVLILDSHSSAPAEETEAAPGI</sequence>
<protein>
    <submittedName>
        <fullName evidence="5">Purine catabolism regulator</fullName>
    </submittedName>
</protein>
<comment type="caution">
    <text evidence="5">The sequence shown here is derived from an EMBL/GenBank/DDBJ whole genome shotgun (WGS) entry which is preliminary data.</text>
</comment>
<dbReference type="PANTHER" id="PTHR33744:SF1">
    <property type="entry name" value="DNA-BINDING TRANSCRIPTIONAL ACTIVATOR ADER"/>
    <property type="match status" value="1"/>
</dbReference>
<organism evidence="5 6">
    <name type="scientific">Prescottella agglutinans</name>
    <dbReference type="NCBI Taxonomy" id="1644129"/>
    <lineage>
        <taxon>Bacteria</taxon>
        <taxon>Bacillati</taxon>
        <taxon>Actinomycetota</taxon>
        <taxon>Actinomycetes</taxon>
        <taxon>Mycobacteriales</taxon>
        <taxon>Nocardiaceae</taxon>
        <taxon>Prescottella</taxon>
    </lineage>
</organism>
<dbReference type="InterPro" id="IPR041522">
    <property type="entry name" value="CdaR_GGDEF"/>
</dbReference>
<dbReference type="Pfam" id="PF17853">
    <property type="entry name" value="GGDEF_2"/>
    <property type="match status" value="1"/>
</dbReference>
<dbReference type="Proteomes" id="UP001160334">
    <property type="component" value="Unassembled WGS sequence"/>
</dbReference>